<dbReference type="GO" id="GO:0005737">
    <property type="term" value="C:cytoplasm"/>
    <property type="evidence" value="ECO:0007669"/>
    <property type="project" value="TreeGrafter"/>
</dbReference>
<dbReference type="PROSITE" id="PS00383">
    <property type="entry name" value="TYR_PHOSPHATASE_1"/>
    <property type="match status" value="1"/>
</dbReference>
<organism evidence="7 8">
    <name type="scientific">Dibothriocephalus latus</name>
    <name type="common">Fish tapeworm</name>
    <name type="synonym">Diphyllobothrium latum</name>
    <dbReference type="NCBI Taxonomy" id="60516"/>
    <lineage>
        <taxon>Eukaryota</taxon>
        <taxon>Metazoa</taxon>
        <taxon>Spiralia</taxon>
        <taxon>Lophotrochozoa</taxon>
        <taxon>Platyhelminthes</taxon>
        <taxon>Cestoda</taxon>
        <taxon>Eucestoda</taxon>
        <taxon>Diphyllobothriidea</taxon>
        <taxon>Diphyllobothriidae</taxon>
        <taxon>Dibothriocephalus</taxon>
    </lineage>
</organism>
<gene>
    <name evidence="7" type="ORF">DILT_LOCUS9730</name>
</gene>
<evidence type="ECO:0000256" key="3">
    <source>
        <dbReference type="ARBA" id="ARBA00022912"/>
    </source>
</evidence>
<keyword evidence="3" id="KW-0904">Protein phosphatase</keyword>
<keyword evidence="8" id="KW-1185">Reference proteome</keyword>
<dbReference type="PANTHER" id="PTHR45961:SF6">
    <property type="entry name" value="IP21249P"/>
    <property type="match status" value="1"/>
</dbReference>
<protein>
    <recommendedName>
        <fullName evidence="9">Protein-tyrosine-phosphatase</fullName>
    </recommendedName>
</protein>
<dbReference type="InterPro" id="IPR029021">
    <property type="entry name" value="Prot-tyrosine_phosphatase-like"/>
</dbReference>
<proteinExistence type="inferred from homology"/>
<evidence type="ECO:0008006" key="9">
    <source>
        <dbReference type="Google" id="ProtNLM"/>
    </source>
</evidence>
<feature type="domain" description="Tyrosine-protein phosphatase" evidence="5">
    <location>
        <begin position="52"/>
        <end position="194"/>
    </location>
</feature>
<dbReference type="InterPro" id="IPR016130">
    <property type="entry name" value="Tyr_Pase_AS"/>
</dbReference>
<evidence type="ECO:0000256" key="2">
    <source>
        <dbReference type="ARBA" id="ARBA00022801"/>
    </source>
</evidence>
<evidence type="ECO:0000256" key="1">
    <source>
        <dbReference type="ARBA" id="ARBA00008601"/>
    </source>
</evidence>
<evidence type="ECO:0000313" key="7">
    <source>
        <dbReference type="EMBL" id="VDN13899.1"/>
    </source>
</evidence>
<dbReference type="GO" id="GO:0004721">
    <property type="term" value="F:phosphoprotein phosphatase activity"/>
    <property type="evidence" value="ECO:0007669"/>
    <property type="project" value="UniProtKB-KW"/>
</dbReference>
<evidence type="ECO:0000259" key="6">
    <source>
        <dbReference type="PROSITE" id="PS50056"/>
    </source>
</evidence>
<keyword evidence="2" id="KW-0378">Hydrolase</keyword>
<dbReference type="InterPro" id="IPR052103">
    <property type="entry name" value="Dual_spec_Phospatases"/>
</dbReference>
<feature type="compositionally biased region" description="Polar residues" evidence="4">
    <location>
        <begin position="1"/>
        <end position="14"/>
    </location>
</feature>
<dbReference type="OrthoDB" id="285418at2759"/>
<evidence type="ECO:0000256" key="4">
    <source>
        <dbReference type="SAM" id="MobiDB-lite"/>
    </source>
</evidence>
<sequence>MNSSVHRAPSSSPYGLTLRPLPALTTSSSYELRQGRGRPPTRTTSWPDMFSQIARITDHLYLSGLQALSPERLRQYGITQVITAMIDPPPSSLLSSVNSHIQISVEDAETSNLRIYFDSVGERIAAEKKRGGKTLVHCMAGISRSASLVLAYLIRHQNMSLADAYDLVRGVRPFIQPNAGFWRQLISYEEMVRGTRSMRILSDATSQLTVPAVGLRNGYSSRYGRSPSTSTYAHEKPRASSRYTAGAYSGIYEENRRLAGLYGRY</sequence>
<name>A0A3P7NZ77_DIBLA</name>
<dbReference type="InterPro" id="IPR000387">
    <property type="entry name" value="Tyr_Pase_dom"/>
</dbReference>
<dbReference type="PROSITE" id="PS50054">
    <property type="entry name" value="TYR_PHOSPHATASE_DUAL"/>
    <property type="match status" value="1"/>
</dbReference>
<evidence type="ECO:0000259" key="5">
    <source>
        <dbReference type="PROSITE" id="PS50054"/>
    </source>
</evidence>
<dbReference type="AlphaFoldDB" id="A0A3P7NZ77"/>
<dbReference type="CDD" id="cd14514">
    <property type="entry name" value="DUSP14-like"/>
    <property type="match status" value="1"/>
</dbReference>
<dbReference type="InterPro" id="IPR000340">
    <property type="entry name" value="Dual-sp_phosphatase_cat-dom"/>
</dbReference>
<dbReference type="Proteomes" id="UP000281553">
    <property type="component" value="Unassembled WGS sequence"/>
</dbReference>
<evidence type="ECO:0000313" key="8">
    <source>
        <dbReference type="Proteomes" id="UP000281553"/>
    </source>
</evidence>
<dbReference type="Gene3D" id="3.90.190.10">
    <property type="entry name" value="Protein tyrosine phosphatase superfamily"/>
    <property type="match status" value="1"/>
</dbReference>
<dbReference type="EMBL" id="UYRU01057709">
    <property type="protein sequence ID" value="VDN13899.1"/>
    <property type="molecule type" value="Genomic_DNA"/>
</dbReference>
<accession>A0A3P7NZ77</accession>
<dbReference type="PANTHER" id="PTHR45961">
    <property type="entry name" value="IP21249P"/>
    <property type="match status" value="1"/>
</dbReference>
<comment type="similarity">
    <text evidence="1">Belongs to the protein-tyrosine phosphatase family. Non-receptor class dual specificity subfamily.</text>
</comment>
<feature type="region of interest" description="Disordered" evidence="4">
    <location>
        <begin position="1"/>
        <end position="20"/>
    </location>
</feature>
<dbReference type="InterPro" id="IPR020422">
    <property type="entry name" value="TYR_PHOSPHATASE_DUAL_dom"/>
</dbReference>
<dbReference type="SUPFAM" id="SSF52799">
    <property type="entry name" value="(Phosphotyrosine protein) phosphatases II"/>
    <property type="match status" value="1"/>
</dbReference>
<dbReference type="SMART" id="SM00195">
    <property type="entry name" value="DSPc"/>
    <property type="match status" value="1"/>
</dbReference>
<feature type="domain" description="Tyrosine specific protein phosphatases" evidence="6">
    <location>
        <begin position="114"/>
        <end position="173"/>
    </location>
</feature>
<dbReference type="PROSITE" id="PS50056">
    <property type="entry name" value="TYR_PHOSPHATASE_2"/>
    <property type="match status" value="1"/>
</dbReference>
<dbReference type="Pfam" id="PF00782">
    <property type="entry name" value="DSPc"/>
    <property type="match status" value="1"/>
</dbReference>
<reference evidence="7 8" key="1">
    <citation type="submission" date="2018-11" db="EMBL/GenBank/DDBJ databases">
        <authorList>
            <consortium name="Pathogen Informatics"/>
        </authorList>
    </citation>
    <scope>NUCLEOTIDE SEQUENCE [LARGE SCALE GENOMIC DNA]</scope>
</reference>